<keyword evidence="1" id="KW-0812">Transmembrane</keyword>
<feature type="transmembrane region" description="Helical" evidence="1">
    <location>
        <begin position="33"/>
        <end position="58"/>
    </location>
</feature>
<feature type="transmembrane region" description="Helical" evidence="1">
    <location>
        <begin position="70"/>
        <end position="89"/>
    </location>
</feature>
<dbReference type="AlphaFoldDB" id="A0A1D8TZ56"/>
<evidence type="ECO:0000256" key="1">
    <source>
        <dbReference type="SAM" id="Phobius"/>
    </source>
</evidence>
<evidence type="ECO:0000313" key="2">
    <source>
        <dbReference type="EMBL" id="AOX02918.1"/>
    </source>
</evidence>
<name>A0A1D8TZ56_9CYAN</name>
<sequence length="97" mass="10875">MTCEEVRTRGLKGLDGLEVVGGYLFNTIATAKAVAIVVGTIGLLTGGFLVVFNVWRLATIWAANMPGIKLFYWVVFISCFVVIWMEYNLHWSKCDRI</sequence>
<dbReference type="KEGG" id="mpro:BJP34_28860"/>
<gene>
    <name evidence="2" type="ORF">BJP34_28860</name>
</gene>
<dbReference type="Proteomes" id="UP000177870">
    <property type="component" value="Chromosome"/>
</dbReference>
<organism evidence="2 3">
    <name type="scientific">Moorena producens PAL-8-15-08-1</name>
    <dbReference type="NCBI Taxonomy" id="1458985"/>
    <lineage>
        <taxon>Bacteria</taxon>
        <taxon>Bacillati</taxon>
        <taxon>Cyanobacteriota</taxon>
        <taxon>Cyanophyceae</taxon>
        <taxon>Coleofasciculales</taxon>
        <taxon>Coleofasciculaceae</taxon>
        <taxon>Moorena</taxon>
    </lineage>
</organism>
<dbReference type="RefSeq" id="WP_070395312.1">
    <property type="nucleotide sequence ID" value="NZ_CP017599.1"/>
</dbReference>
<protein>
    <submittedName>
        <fullName evidence="2">Uncharacterized protein</fullName>
    </submittedName>
</protein>
<dbReference type="EMBL" id="CP017599">
    <property type="protein sequence ID" value="AOX02918.1"/>
    <property type="molecule type" value="Genomic_DNA"/>
</dbReference>
<keyword evidence="1" id="KW-0472">Membrane</keyword>
<proteinExistence type="predicted"/>
<accession>A0A1D8TZ56</accession>
<dbReference type="STRING" id="1458985.BJP34_28860"/>
<evidence type="ECO:0000313" key="3">
    <source>
        <dbReference type="Proteomes" id="UP000177870"/>
    </source>
</evidence>
<reference evidence="3" key="1">
    <citation type="submission" date="2016-10" db="EMBL/GenBank/DDBJ databases">
        <title>Comparative genomics uncovers the prolific and rare metabolic potential of the cyanobacterial genus Moorea.</title>
        <authorList>
            <person name="Leao T."/>
            <person name="Castelao G."/>
            <person name="Korobeynikov A."/>
            <person name="Monroe E.A."/>
            <person name="Podell S."/>
            <person name="Glukhov E."/>
            <person name="Allen E."/>
            <person name="Gerwick W.H."/>
            <person name="Gerwick L."/>
        </authorList>
    </citation>
    <scope>NUCLEOTIDE SEQUENCE [LARGE SCALE GENOMIC DNA]</scope>
    <source>
        <strain evidence="3">PAL-8-15-08-1</strain>
    </source>
</reference>
<keyword evidence="1" id="KW-1133">Transmembrane helix</keyword>